<dbReference type="Proteomes" id="UP000321393">
    <property type="component" value="Unassembled WGS sequence"/>
</dbReference>
<dbReference type="EMBL" id="SSTD01011039">
    <property type="protein sequence ID" value="TYK10959.1"/>
    <property type="molecule type" value="Genomic_DNA"/>
</dbReference>
<name>A0A5A7V6K4_CUCMM</name>
<feature type="compositionally biased region" description="Polar residues" evidence="1">
    <location>
        <begin position="100"/>
        <end position="112"/>
    </location>
</feature>
<reference evidence="4 5" key="1">
    <citation type="submission" date="2019-08" db="EMBL/GenBank/DDBJ databases">
        <title>Draft genome sequences of two oriental melons (Cucumis melo L. var makuwa).</title>
        <authorList>
            <person name="Kwon S.-Y."/>
        </authorList>
    </citation>
    <scope>NUCLEOTIDE SEQUENCE [LARGE SCALE GENOMIC DNA]</scope>
    <source>
        <strain evidence="5">cv. Chang Bougi</strain>
        <strain evidence="4">cv. SW 3</strain>
        <tissue evidence="2">Leaf</tissue>
    </source>
</reference>
<evidence type="ECO:0000313" key="4">
    <source>
        <dbReference type="Proteomes" id="UP000321393"/>
    </source>
</evidence>
<sequence>MRKSDLIEVRLKIRHNYISFIPAQINIMNSKGNIFTVQTVSFTEGRWFKERNANIHGSFTRQAALEFNEFDFEAEKYSFMGFVATPPEKKDKKPKKSLKHSQNSNKRPTISNSLDSTSKAIIIFNNSDGGRSSDGRLKFVISGRMDKGKGIMVFTNQQDEIQTANFPKRKVSFPSPKNKTFFYNPKIAPAKTLRIESLIFKDSSPSYDRTLKPLKISLPKSTLLQKKRKSPRMIYRVKNNNNKVIELNAKELIDTEKKEMAINLAVDLGNISPLSEEMEVKHVSSPNSPIMTPIQISPSQSKIIKNSMVTEDLFKKQLINWLKDNNLKLAPAFENNANSSKINMDNENNVEIGYKLSGSNNSP</sequence>
<organism evidence="2 4">
    <name type="scientific">Cucumis melo var. makuwa</name>
    <name type="common">Oriental melon</name>
    <dbReference type="NCBI Taxonomy" id="1194695"/>
    <lineage>
        <taxon>Eukaryota</taxon>
        <taxon>Viridiplantae</taxon>
        <taxon>Streptophyta</taxon>
        <taxon>Embryophyta</taxon>
        <taxon>Tracheophyta</taxon>
        <taxon>Spermatophyta</taxon>
        <taxon>Magnoliopsida</taxon>
        <taxon>eudicotyledons</taxon>
        <taxon>Gunneridae</taxon>
        <taxon>Pentapetalae</taxon>
        <taxon>rosids</taxon>
        <taxon>fabids</taxon>
        <taxon>Cucurbitales</taxon>
        <taxon>Cucurbitaceae</taxon>
        <taxon>Benincaseae</taxon>
        <taxon>Cucumis</taxon>
    </lineage>
</organism>
<evidence type="ECO:0000256" key="1">
    <source>
        <dbReference type="SAM" id="MobiDB-lite"/>
    </source>
</evidence>
<dbReference type="AlphaFoldDB" id="A0A5A7V6K4"/>
<accession>A0A5A7V6K4</accession>
<evidence type="ECO:0000313" key="2">
    <source>
        <dbReference type="EMBL" id="KAA0063733.1"/>
    </source>
</evidence>
<gene>
    <name evidence="3" type="ORF">E5676_scaffold107G00420</name>
    <name evidence="2" type="ORF">E6C27_scaffold1290G00140</name>
</gene>
<proteinExistence type="predicted"/>
<comment type="caution">
    <text evidence="2">The sequence shown here is derived from an EMBL/GenBank/DDBJ whole genome shotgun (WGS) entry which is preliminary data.</text>
</comment>
<dbReference type="Proteomes" id="UP000321947">
    <property type="component" value="Unassembled WGS sequence"/>
</dbReference>
<evidence type="ECO:0000313" key="5">
    <source>
        <dbReference type="Proteomes" id="UP000321947"/>
    </source>
</evidence>
<dbReference type="EMBL" id="SSTE01002324">
    <property type="protein sequence ID" value="KAA0063733.1"/>
    <property type="molecule type" value="Genomic_DNA"/>
</dbReference>
<protein>
    <submittedName>
        <fullName evidence="2">Uncharacterized protein</fullName>
    </submittedName>
</protein>
<feature type="region of interest" description="Disordered" evidence="1">
    <location>
        <begin position="85"/>
        <end position="112"/>
    </location>
</feature>
<evidence type="ECO:0000313" key="3">
    <source>
        <dbReference type="EMBL" id="TYK10959.1"/>
    </source>
</evidence>